<evidence type="ECO:0000259" key="10">
    <source>
        <dbReference type="Pfam" id="PF22691"/>
    </source>
</evidence>
<evidence type="ECO:0000259" key="9">
    <source>
        <dbReference type="Pfam" id="PF00108"/>
    </source>
</evidence>
<feature type="domain" description="Thiolase C-terminal" evidence="10">
    <location>
        <begin position="300"/>
        <end position="435"/>
    </location>
</feature>
<dbReference type="GO" id="GO:0008289">
    <property type="term" value="F:lipid binding"/>
    <property type="evidence" value="ECO:0007669"/>
    <property type="project" value="UniProtKB-KW"/>
</dbReference>
<dbReference type="EMBL" id="GG745368">
    <property type="protein sequence ID" value="KNE70827.1"/>
    <property type="molecule type" value="Genomic_DNA"/>
</dbReference>
<dbReference type="InterPro" id="IPR020616">
    <property type="entry name" value="Thiolase_N"/>
</dbReference>
<name>A0A0L0T7V0_ALLM3</name>
<gene>
    <name evidence="11" type="ORF">AMAG_14941</name>
</gene>
<evidence type="ECO:0000256" key="3">
    <source>
        <dbReference type="ARBA" id="ARBA00022448"/>
    </source>
</evidence>
<keyword evidence="12" id="KW-1185">Reference proteome</keyword>
<dbReference type="PROSITE" id="PS00098">
    <property type="entry name" value="THIOLASE_1"/>
    <property type="match status" value="1"/>
</dbReference>
<dbReference type="Proteomes" id="UP000054350">
    <property type="component" value="Unassembled WGS sequence"/>
</dbReference>
<keyword evidence="4" id="KW-0808">Transferase</keyword>
<evidence type="ECO:0000256" key="6">
    <source>
        <dbReference type="ARBA" id="ARBA00023121"/>
    </source>
</evidence>
<dbReference type="InterPro" id="IPR020613">
    <property type="entry name" value="Thiolase_CS"/>
</dbReference>
<dbReference type="PROSITE" id="PS00737">
    <property type="entry name" value="THIOLASE_2"/>
    <property type="match status" value="1"/>
</dbReference>
<dbReference type="OMA" id="SMTQFGQ"/>
<evidence type="ECO:0000256" key="4">
    <source>
        <dbReference type="ARBA" id="ARBA00022679"/>
    </source>
</evidence>
<dbReference type="CDD" id="cd00829">
    <property type="entry name" value="SCP-x_thiolase"/>
    <property type="match status" value="1"/>
</dbReference>
<organism evidence="11 12">
    <name type="scientific">Allomyces macrogynus (strain ATCC 38327)</name>
    <name type="common">Allomyces javanicus var. macrogynus</name>
    <dbReference type="NCBI Taxonomy" id="578462"/>
    <lineage>
        <taxon>Eukaryota</taxon>
        <taxon>Fungi</taxon>
        <taxon>Fungi incertae sedis</taxon>
        <taxon>Blastocladiomycota</taxon>
        <taxon>Blastocladiomycetes</taxon>
        <taxon>Blastocladiales</taxon>
        <taxon>Blastocladiaceae</taxon>
        <taxon>Allomyces</taxon>
    </lineage>
</organism>
<dbReference type="NCBIfam" id="NF006102">
    <property type="entry name" value="PRK08256.1"/>
    <property type="match status" value="1"/>
</dbReference>
<keyword evidence="5" id="KW-0445">Lipid transport</keyword>
<dbReference type="GO" id="GO:0006869">
    <property type="term" value="P:lipid transport"/>
    <property type="evidence" value="ECO:0007669"/>
    <property type="project" value="UniProtKB-KW"/>
</dbReference>
<evidence type="ECO:0000256" key="5">
    <source>
        <dbReference type="ARBA" id="ARBA00023055"/>
    </source>
</evidence>
<dbReference type="PANTHER" id="PTHR42870:SF1">
    <property type="entry name" value="NON-SPECIFIC LIPID-TRANSFER PROTEIN-LIKE 2"/>
    <property type="match status" value="1"/>
</dbReference>
<sequence length="481" mass="50797">MSAMTSRKVYVVGVGMTRFEKPGKRDDFDYPEMAREAATKALLDANVTYDRVQAAYVGYCYGDSTAGQRALYPLGMTGIPIVNVNNNCSTGSAALLLARNAIAAGQAECAMALGFEKMAPGSLGSVWTDRENPLAPHVMAIASKTEMNPKVPIAPMIFCLGAMEYCAEHGVTDEAAQRRVLATIAHKNHLHSTLNPYSQFRDEYSVEQIEKSRKVMGPLNMLACCPTSDGSACAILASEAFVHAHGLEAQAIEIAGMAMRTDVVGDLGDVLGTAANGRANPDAAPESVSFQKIAGAHMSQLAAEAAMREAGVTARDICVVELHDCFAANELMMYDALGFTSPQFSAIDMVRSMTRTPGTNAIVAQTAAGTHVTVNPSGGLLSKGHPLGATGIAQCAELSWQLRGWCGPRQVTDNGRELTCALQHNVGLGGAAVVTVYKKPAAFAGNKVDPTARIGYNPAVEARSVSDEDVARVRARPAAKL</sequence>
<evidence type="ECO:0000256" key="1">
    <source>
        <dbReference type="ARBA" id="ARBA00004275"/>
    </source>
</evidence>
<dbReference type="GO" id="GO:0016747">
    <property type="term" value="F:acyltransferase activity, transferring groups other than amino-acyl groups"/>
    <property type="evidence" value="ECO:0007669"/>
    <property type="project" value="InterPro"/>
</dbReference>
<dbReference type="eggNOG" id="KOG1406">
    <property type="taxonomic scope" value="Eukaryota"/>
</dbReference>
<keyword evidence="3" id="KW-0813">Transport</keyword>
<dbReference type="GO" id="GO:0005777">
    <property type="term" value="C:peroxisome"/>
    <property type="evidence" value="ECO:0007669"/>
    <property type="project" value="UniProtKB-SubCell"/>
</dbReference>
<dbReference type="STRING" id="578462.A0A0L0T7V0"/>
<reference evidence="11 12" key="1">
    <citation type="submission" date="2009-11" db="EMBL/GenBank/DDBJ databases">
        <title>Annotation of Allomyces macrogynus ATCC 38327.</title>
        <authorList>
            <consortium name="The Broad Institute Genome Sequencing Platform"/>
            <person name="Russ C."/>
            <person name="Cuomo C."/>
            <person name="Burger G."/>
            <person name="Gray M.W."/>
            <person name="Holland P.W.H."/>
            <person name="King N."/>
            <person name="Lang F.B.F."/>
            <person name="Roger A.J."/>
            <person name="Ruiz-Trillo I."/>
            <person name="Young S.K."/>
            <person name="Zeng Q."/>
            <person name="Gargeya S."/>
            <person name="Fitzgerald M."/>
            <person name="Haas B."/>
            <person name="Abouelleil A."/>
            <person name="Alvarado L."/>
            <person name="Arachchi H.M."/>
            <person name="Berlin A."/>
            <person name="Chapman S.B."/>
            <person name="Gearin G."/>
            <person name="Goldberg J."/>
            <person name="Griggs A."/>
            <person name="Gujja S."/>
            <person name="Hansen M."/>
            <person name="Heiman D."/>
            <person name="Howarth C."/>
            <person name="Larimer J."/>
            <person name="Lui A."/>
            <person name="MacDonald P.J.P."/>
            <person name="McCowen C."/>
            <person name="Montmayeur A."/>
            <person name="Murphy C."/>
            <person name="Neiman D."/>
            <person name="Pearson M."/>
            <person name="Priest M."/>
            <person name="Roberts A."/>
            <person name="Saif S."/>
            <person name="Shea T."/>
            <person name="Sisk P."/>
            <person name="Stolte C."/>
            <person name="Sykes S."/>
            <person name="Wortman J."/>
            <person name="Nusbaum C."/>
            <person name="Birren B."/>
        </authorList>
    </citation>
    <scope>NUCLEOTIDE SEQUENCE [LARGE SCALE GENOMIC DNA]</scope>
    <source>
        <strain evidence="11 12">ATCC 38327</strain>
    </source>
</reference>
<evidence type="ECO:0000313" key="11">
    <source>
        <dbReference type="EMBL" id="KNE70827.1"/>
    </source>
</evidence>
<dbReference type="VEuPathDB" id="FungiDB:AMAG_14941"/>
<evidence type="ECO:0000256" key="2">
    <source>
        <dbReference type="ARBA" id="ARBA00012352"/>
    </source>
</evidence>
<dbReference type="SUPFAM" id="SSF53901">
    <property type="entry name" value="Thiolase-like"/>
    <property type="match status" value="2"/>
</dbReference>
<dbReference type="InterPro" id="IPR016039">
    <property type="entry name" value="Thiolase-like"/>
</dbReference>
<protein>
    <recommendedName>
        <fullName evidence="2">propanoyl-CoA C-acyltransferase</fullName>
        <ecNumber evidence="2">2.3.1.176</ecNumber>
    </recommendedName>
    <alternativeName>
        <fullName evidence="8">Propanoyl-CoA C-acyltransferase</fullName>
    </alternativeName>
</protein>
<proteinExistence type="predicted"/>
<comment type="subcellular location">
    <subcellularLocation>
        <location evidence="1">Peroxisome</location>
    </subcellularLocation>
</comment>
<keyword evidence="6" id="KW-0446">Lipid-binding</keyword>
<dbReference type="EC" id="2.3.1.176" evidence="2"/>
<accession>A0A0L0T7V0</accession>
<dbReference type="InterPro" id="IPR020615">
    <property type="entry name" value="Thiolase_acyl_enz_int_AS"/>
</dbReference>
<dbReference type="PANTHER" id="PTHR42870">
    <property type="entry name" value="ACETYL-COA C-ACETYLTRANSFERASE"/>
    <property type="match status" value="1"/>
</dbReference>
<evidence type="ECO:0000256" key="7">
    <source>
        <dbReference type="ARBA" id="ARBA00023140"/>
    </source>
</evidence>
<dbReference type="Pfam" id="PF00108">
    <property type="entry name" value="Thiolase_N"/>
    <property type="match status" value="1"/>
</dbReference>
<dbReference type="AlphaFoldDB" id="A0A0L0T7V0"/>
<reference evidence="12" key="2">
    <citation type="submission" date="2009-11" db="EMBL/GenBank/DDBJ databases">
        <title>The Genome Sequence of Allomyces macrogynus strain ATCC 38327.</title>
        <authorList>
            <consortium name="The Broad Institute Genome Sequencing Platform"/>
            <person name="Russ C."/>
            <person name="Cuomo C."/>
            <person name="Shea T."/>
            <person name="Young S.K."/>
            <person name="Zeng Q."/>
            <person name="Koehrsen M."/>
            <person name="Haas B."/>
            <person name="Borodovsky M."/>
            <person name="Guigo R."/>
            <person name="Alvarado L."/>
            <person name="Berlin A."/>
            <person name="Borenstein D."/>
            <person name="Chen Z."/>
            <person name="Engels R."/>
            <person name="Freedman E."/>
            <person name="Gellesch M."/>
            <person name="Goldberg J."/>
            <person name="Griggs A."/>
            <person name="Gujja S."/>
            <person name="Heiman D."/>
            <person name="Hepburn T."/>
            <person name="Howarth C."/>
            <person name="Jen D."/>
            <person name="Larson L."/>
            <person name="Lewis B."/>
            <person name="Mehta T."/>
            <person name="Park D."/>
            <person name="Pearson M."/>
            <person name="Roberts A."/>
            <person name="Saif S."/>
            <person name="Shenoy N."/>
            <person name="Sisk P."/>
            <person name="Stolte C."/>
            <person name="Sykes S."/>
            <person name="Walk T."/>
            <person name="White J."/>
            <person name="Yandava C."/>
            <person name="Burger G."/>
            <person name="Gray M.W."/>
            <person name="Holland P.W.H."/>
            <person name="King N."/>
            <person name="Lang F.B.F."/>
            <person name="Roger A.J."/>
            <person name="Ruiz-Trillo I."/>
            <person name="Lander E."/>
            <person name="Nusbaum C."/>
        </authorList>
    </citation>
    <scope>NUCLEOTIDE SEQUENCE [LARGE SCALE GENOMIC DNA]</scope>
    <source>
        <strain evidence="12">ATCC 38327</strain>
    </source>
</reference>
<keyword evidence="7" id="KW-0576">Peroxisome</keyword>
<feature type="domain" description="Thiolase N-terminal" evidence="9">
    <location>
        <begin position="9"/>
        <end position="239"/>
    </location>
</feature>
<evidence type="ECO:0000313" key="12">
    <source>
        <dbReference type="Proteomes" id="UP000054350"/>
    </source>
</evidence>
<dbReference type="Gene3D" id="3.40.47.10">
    <property type="match status" value="1"/>
</dbReference>
<dbReference type="InterPro" id="IPR055140">
    <property type="entry name" value="Thiolase_C_2"/>
</dbReference>
<dbReference type="Pfam" id="PF22691">
    <property type="entry name" value="Thiolase_C_1"/>
    <property type="match status" value="1"/>
</dbReference>
<dbReference type="OrthoDB" id="542135at2759"/>
<evidence type="ECO:0000256" key="8">
    <source>
        <dbReference type="ARBA" id="ARBA00032316"/>
    </source>
</evidence>